<dbReference type="PANTHER" id="PTHR47843:SF2">
    <property type="entry name" value="BTB DOMAIN-CONTAINING PROTEIN"/>
    <property type="match status" value="1"/>
</dbReference>
<name>A0A9P7YSG9_9HELO</name>
<feature type="non-terminal residue" evidence="2">
    <location>
        <position position="1"/>
    </location>
</feature>
<comment type="caution">
    <text evidence="2">The sequence shown here is derived from an EMBL/GenBank/DDBJ whole genome shotgun (WGS) entry which is preliminary data.</text>
</comment>
<gene>
    <name evidence="2" type="ORF">BJ875DRAFT_353452</name>
</gene>
<dbReference type="EMBL" id="MU251368">
    <property type="protein sequence ID" value="KAG9238592.1"/>
    <property type="molecule type" value="Genomic_DNA"/>
</dbReference>
<dbReference type="InterPro" id="IPR000210">
    <property type="entry name" value="BTB/POZ_dom"/>
</dbReference>
<evidence type="ECO:0000313" key="2">
    <source>
        <dbReference type="EMBL" id="KAG9238592.1"/>
    </source>
</evidence>
<dbReference type="Pfam" id="PF00651">
    <property type="entry name" value="BTB"/>
    <property type="match status" value="1"/>
</dbReference>
<keyword evidence="3" id="KW-1185">Reference proteome</keyword>
<dbReference type="SUPFAM" id="SSF54695">
    <property type="entry name" value="POZ domain"/>
    <property type="match status" value="1"/>
</dbReference>
<protein>
    <recommendedName>
        <fullName evidence="1">BTB domain-containing protein</fullName>
    </recommendedName>
</protein>
<accession>A0A9P7YSG9</accession>
<dbReference type="OrthoDB" id="194443at2759"/>
<feature type="non-terminal residue" evidence="2">
    <location>
        <position position="155"/>
    </location>
</feature>
<dbReference type="AlphaFoldDB" id="A0A9P7YSG9"/>
<reference evidence="2" key="1">
    <citation type="journal article" date="2021" name="IMA Fungus">
        <title>Genomic characterization of three marine fungi, including Emericellopsis atlantica sp. nov. with signatures of a generalist lifestyle and marine biomass degradation.</title>
        <authorList>
            <person name="Hagestad O.C."/>
            <person name="Hou L."/>
            <person name="Andersen J.H."/>
            <person name="Hansen E.H."/>
            <person name="Altermark B."/>
            <person name="Li C."/>
            <person name="Kuhnert E."/>
            <person name="Cox R.J."/>
            <person name="Crous P.W."/>
            <person name="Spatafora J.W."/>
            <person name="Lail K."/>
            <person name="Amirebrahimi M."/>
            <person name="Lipzen A."/>
            <person name="Pangilinan J."/>
            <person name="Andreopoulos W."/>
            <person name="Hayes R.D."/>
            <person name="Ng V."/>
            <person name="Grigoriev I.V."/>
            <person name="Jackson S.A."/>
            <person name="Sutton T.D.S."/>
            <person name="Dobson A.D.W."/>
            <person name="Rama T."/>
        </authorList>
    </citation>
    <scope>NUCLEOTIDE SEQUENCE</scope>
    <source>
        <strain evidence="2">TRa018bII</strain>
    </source>
</reference>
<proteinExistence type="predicted"/>
<dbReference type="PANTHER" id="PTHR47843">
    <property type="entry name" value="BTB DOMAIN-CONTAINING PROTEIN-RELATED"/>
    <property type="match status" value="1"/>
</dbReference>
<evidence type="ECO:0000259" key="1">
    <source>
        <dbReference type="Pfam" id="PF00651"/>
    </source>
</evidence>
<feature type="domain" description="BTB" evidence="1">
    <location>
        <begin position="29"/>
        <end position="76"/>
    </location>
</feature>
<organism evidence="2 3">
    <name type="scientific">Amylocarpus encephaloides</name>
    <dbReference type="NCBI Taxonomy" id="45428"/>
    <lineage>
        <taxon>Eukaryota</taxon>
        <taxon>Fungi</taxon>
        <taxon>Dikarya</taxon>
        <taxon>Ascomycota</taxon>
        <taxon>Pezizomycotina</taxon>
        <taxon>Leotiomycetes</taxon>
        <taxon>Helotiales</taxon>
        <taxon>Helotiales incertae sedis</taxon>
        <taxon>Amylocarpus</taxon>
    </lineage>
</organism>
<dbReference type="Proteomes" id="UP000824998">
    <property type="component" value="Unassembled WGS sequence"/>
</dbReference>
<dbReference type="Gene3D" id="3.30.710.10">
    <property type="entry name" value="Potassium Channel Kv1.1, Chain A"/>
    <property type="match status" value="1"/>
</dbReference>
<sequence>NPTTLVTFVIGGEDKIDIEEFFVFNEFSCYHSPVWKAALNGNFLEGNTLTNTMEDVEPKVFRLLAQWLYSGTFEDLQQARSKRVILKAFHGVVYRRLALLWGLIEMLLMPPLQNAAMLALCLWSKKYDATGIMVFNHVFDNTASGSPLRKLCVAQ</sequence>
<dbReference type="InterPro" id="IPR011333">
    <property type="entry name" value="SKP1/BTB/POZ_sf"/>
</dbReference>
<evidence type="ECO:0000313" key="3">
    <source>
        <dbReference type="Proteomes" id="UP000824998"/>
    </source>
</evidence>